<dbReference type="InterPro" id="IPR006342">
    <property type="entry name" value="FkbM_mtfrase"/>
</dbReference>
<organism evidence="2">
    <name type="scientific">Haptolina ericina</name>
    <dbReference type="NCBI Taxonomy" id="156174"/>
    <lineage>
        <taxon>Eukaryota</taxon>
        <taxon>Haptista</taxon>
        <taxon>Haptophyta</taxon>
        <taxon>Prymnesiophyceae</taxon>
        <taxon>Prymnesiales</taxon>
        <taxon>Prymnesiaceae</taxon>
        <taxon>Haptolina</taxon>
    </lineage>
</organism>
<reference evidence="2" key="1">
    <citation type="submission" date="2021-01" db="EMBL/GenBank/DDBJ databases">
        <authorList>
            <person name="Corre E."/>
            <person name="Pelletier E."/>
            <person name="Niang G."/>
            <person name="Scheremetjew M."/>
            <person name="Finn R."/>
            <person name="Kale V."/>
            <person name="Holt S."/>
            <person name="Cochrane G."/>
            <person name="Meng A."/>
            <person name="Brown T."/>
            <person name="Cohen L."/>
        </authorList>
    </citation>
    <scope>NUCLEOTIDE SEQUENCE</scope>
    <source>
        <strain evidence="2">CCMP281</strain>
    </source>
</reference>
<feature type="domain" description="Methyltransferase FkbM" evidence="1">
    <location>
        <begin position="18"/>
        <end position="96"/>
    </location>
</feature>
<dbReference type="AlphaFoldDB" id="A0A7S3ESD7"/>
<evidence type="ECO:0000259" key="1">
    <source>
        <dbReference type="Pfam" id="PF05050"/>
    </source>
</evidence>
<protein>
    <recommendedName>
        <fullName evidence="1">Methyltransferase FkbM domain-containing protein</fullName>
    </recommendedName>
</protein>
<dbReference type="Pfam" id="PF05050">
    <property type="entry name" value="Methyltransf_21"/>
    <property type="match status" value="1"/>
</dbReference>
<dbReference type="Gene3D" id="3.40.50.150">
    <property type="entry name" value="Vaccinia Virus protein VP39"/>
    <property type="match status" value="1"/>
</dbReference>
<accession>A0A7S3ESD7</accession>
<dbReference type="SUPFAM" id="SSF53335">
    <property type="entry name" value="S-adenosyl-L-methionine-dependent methyltransferases"/>
    <property type="match status" value="1"/>
</dbReference>
<evidence type="ECO:0000313" key="2">
    <source>
        <dbReference type="EMBL" id="CAE0104899.1"/>
    </source>
</evidence>
<dbReference type="EMBL" id="HBHX01010017">
    <property type="protein sequence ID" value="CAE0104899.1"/>
    <property type="molecule type" value="Transcribed_RNA"/>
</dbReference>
<gene>
    <name evidence="2" type="ORF">HERI1096_LOCUS5557</name>
</gene>
<name>A0A7S3ESD7_9EUKA</name>
<sequence>MHGFLKGYPSHFLAYNVSATAHSIDRIVSRQKARGPCCMLKVDVEGYETHALRTAQALLRSGSVRALQLEITKSSRRGTARETIEMLEGLKQQGFTFKQVPNSLLDTNGSLPHGSWRDSPGPWAKLPPFPRESGASMHSAWSVDIQTFSTNLIAAFNPPS</sequence>
<proteinExistence type="predicted"/>
<dbReference type="InterPro" id="IPR029063">
    <property type="entry name" value="SAM-dependent_MTases_sf"/>
</dbReference>